<evidence type="ECO:0000259" key="18">
    <source>
        <dbReference type="PROSITE" id="PS50109"/>
    </source>
</evidence>
<dbReference type="Pfam" id="PF07730">
    <property type="entry name" value="HisKA_3"/>
    <property type="match status" value="1"/>
</dbReference>
<feature type="transmembrane region" description="Helical" evidence="17">
    <location>
        <begin position="105"/>
        <end position="130"/>
    </location>
</feature>
<evidence type="ECO:0000313" key="20">
    <source>
        <dbReference type="Proteomes" id="UP001501446"/>
    </source>
</evidence>
<keyword evidence="7" id="KW-0963">Cytoplasm</keyword>
<comment type="subcellular location">
    <subcellularLocation>
        <location evidence="3">Cytoplasm</location>
    </subcellularLocation>
</comment>
<evidence type="ECO:0000256" key="6">
    <source>
        <dbReference type="ARBA" id="ARBA00022485"/>
    </source>
</evidence>
<dbReference type="PANTHER" id="PTHR24421:SF62">
    <property type="entry name" value="SENSORY TRANSDUCTION HISTIDINE KINASE"/>
    <property type="match status" value="1"/>
</dbReference>
<keyword evidence="10 19" id="KW-0418">Kinase</keyword>
<keyword evidence="11" id="KW-0408">Iron</keyword>
<evidence type="ECO:0000256" key="12">
    <source>
        <dbReference type="ARBA" id="ARBA00023012"/>
    </source>
</evidence>
<evidence type="ECO:0000256" key="8">
    <source>
        <dbReference type="ARBA" id="ARBA00022679"/>
    </source>
</evidence>
<dbReference type="SUPFAM" id="SSF55874">
    <property type="entry name" value="ATPase domain of HSP90 chaperone/DNA topoisomerase II/histidine kinase"/>
    <property type="match status" value="1"/>
</dbReference>
<dbReference type="PANTHER" id="PTHR24421">
    <property type="entry name" value="NITRATE/NITRITE SENSOR PROTEIN NARX-RELATED"/>
    <property type="match status" value="1"/>
</dbReference>
<dbReference type="InterPro" id="IPR003594">
    <property type="entry name" value="HATPase_dom"/>
</dbReference>
<evidence type="ECO:0000256" key="15">
    <source>
        <dbReference type="ARBA" id="ARBA00030800"/>
    </source>
</evidence>
<proteinExistence type="predicted"/>
<comment type="caution">
    <text evidence="19">The sequence shown here is derived from an EMBL/GenBank/DDBJ whole genome shotgun (WGS) entry which is preliminary data.</text>
</comment>
<evidence type="ECO:0000256" key="13">
    <source>
        <dbReference type="ARBA" id="ARBA00023014"/>
    </source>
</evidence>
<dbReference type="Gene3D" id="1.20.5.1930">
    <property type="match status" value="1"/>
</dbReference>
<evidence type="ECO:0000256" key="2">
    <source>
        <dbReference type="ARBA" id="ARBA00001966"/>
    </source>
</evidence>
<sequence>METTSTARVLRVLRLALHVSFAGLLLLGVLRMASDPPMKFAWSLCLACVLAVVYLVGTVWENRYAHGRSDRNPRFLAAPWLVVISALWGALVLMSENFISVVFPLFFLFLLLLPRAIALACVVVLTSGVVLSQRLHIGAEDFTAGMVYGPVLGAVFAVVMASSYRAMYRDVLRYQRTLSALETTRTELARTERAAGQATERERLAREIHDTLAQGLSSIVLMSRAARASLSRDDVRRTDERLGTIETAASENLAEARRFVHNLSSPALAVPLADALRQLCERTTEEARARGDELTVAFTEDGTGQADFAQQTVLLRAAQTLLANVAQHARAQHAVVSLSWWDHDVSVDVVDNGVGFTSDRVPPAEPCNGFGLPGLHDRVSAAGGTATIESAPGDGTAVTVRLPLNPPPANTAPRVVDPASGGSEPPRSPDTDLPGDTQ</sequence>
<keyword evidence="6" id="KW-0004">4Fe-4S</keyword>
<evidence type="ECO:0000256" key="5">
    <source>
        <dbReference type="ARBA" id="ARBA00017322"/>
    </source>
</evidence>
<dbReference type="CDD" id="cd16917">
    <property type="entry name" value="HATPase_UhpB-NarQ-NarX-like"/>
    <property type="match status" value="1"/>
</dbReference>
<dbReference type="InterPro" id="IPR050482">
    <property type="entry name" value="Sensor_HK_TwoCompSys"/>
</dbReference>
<keyword evidence="13" id="KW-0411">Iron-sulfur</keyword>
<feature type="transmembrane region" description="Helical" evidence="17">
    <location>
        <begin position="142"/>
        <end position="164"/>
    </location>
</feature>
<keyword evidence="20" id="KW-1185">Reference proteome</keyword>
<evidence type="ECO:0000256" key="14">
    <source>
        <dbReference type="ARBA" id="ARBA00024827"/>
    </source>
</evidence>
<dbReference type="EMBL" id="BAABLN010000010">
    <property type="protein sequence ID" value="GAA4695381.1"/>
    <property type="molecule type" value="Genomic_DNA"/>
</dbReference>
<evidence type="ECO:0000256" key="10">
    <source>
        <dbReference type="ARBA" id="ARBA00022777"/>
    </source>
</evidence>
<dbReference type="InterPro" id="IPR017205">
    <property type="entry name" value="Sig_transdc_His_kinase_ChrS"/>
</dbReference>
<evidence type="ECO:0000256" key="4">
    <source>
        <dbReference type="ARBA" id="ARBA00012438"/>
    </source>
</evidence>
<dbReference type="Gene3D" id="3.30.565.10">
    <property type="entry name" value="Histidine kinase-like ATPase, C-terminal domain"/>
    <property type="match status" value="1"/>
</dbReference>
<dbReference type="PROSITE" id="PS50109">
    <property type="entry name" value="HIS_KIN"/>
    <property type="match status" value="1"/>
</dbReference>
<dbReference type="InterPro" id="IPR005467">
    <property type="entry name" value="His_kinase_dom"/>
</dbReference>
<dbReference type="InterPro" id="IPR036890">
    <property type="entry name" value="HATPase_C_sf"/>
</dbReference>
<dbReference type="InterPro" id="IPR011712">
    <property type="entry name" value="Sig_transdc_His_kin_sub3_dim/P"/>
</dbReference>
<comment type="function">
    <text evidence="14">Member of the two-component regulatory system NreB/NreC involved in the control of dissimilatory nitrate/nitrite reduction in response to oxygen. NreB functions as a direct oxygen sensor histidine kinase which is autophosphorylated, in the absence of oxygen, probably at the conserved histidine residue, and transfers its phosphate group probably to a conserved aspartate residue of NreC. NreB/NreC activates the expression of the nitrate (narGHJI) and nitrite (nir) reductase operons, as well as the putative nitrate transporter gene narT.</text>
</comment>
<evidence type="ECO:0000256" key="17">
    <source>
        <dbReference type="SAM" id="Phobius"/>
    </source>
</evidence>
<evidence type="ECO:0000313" key="19">
    <source>
        <dbReference type="EMBL" id="GAA4695381.1"/>
    </source>
</evidence>
<evidence type="ECO:0000256" key="11">
    <source>
        <dbReference type="ARBA" id="ARBA00023004"/>
    </source>
</evidence>
<dbReference type="PRINTS" id="PR00344">
    <property type="entry name" value="BCTRLSENSOR"/>
</dbReference>
<comment type="catalytic activity">
    <reaction evidence="1">
        <text>ATP + protein L-histidine = ADP + protein N-phospho-L-histidine.</text>
        <dbReference type="EC" id="2.7.13.3"/>
    </reaction>
</comment>
<evidence type="ECO:0000256" key="1">
    <source>
        <dbReference type="ARBA" id="ARBA00000085"/>
    </source>
</evidence>
<keyword evidence="17" id="KW-1133">Transmembrane helix</keyword>
<dbReference type="EC" id="2.7.13.3" evidence="4"/>
<keyword evidence="17" id="KW-0472">Membrane</keyword>
<organism evidence="19 20">
    <name type="scientific">Kocuria gwangalliensis</name>
    <dbReference type="NCBI Taxonomy" id="501592"/>
    <lineage>
        <taxon>Bacteria</taxon>
        <taxon>Bacillati</taxon>
        <taxon>Actinomycetota</taxon>
        <taxon>Actinomycetes</taxon>
        <taxon>Micrococcales</taxon>
        <taxon>Micrococcaceae</taxon>
        <taxon>Kocuria</taxon>
    </lineage>
</organism>
<feature type="transmembrane region" description="Helical" evidence="17">
    <location>
        <begin position="72"/>
        <end position="93"/>
    </location>
</feature>
<protein>
    <recommendedName>
        <fullName evidence="5">Oxygen sensor histidine kinase NreB</fullName>
        <ecNumber evidence="4">2.7.13.3</ecNumber>
    </recommendedName>
    <alternativeName>
        <fullName evidence="15">Nitrogen regulation protein B</fullName>
    </alternativeName>
</protein>
<keyword evidence="9" id="KW-0479">Metal-binding</keyword>
<comment type="cofactor">
    <cofactor evidence="2">
        <name>[4Fe-4S] cluster</name>
        <dbReference type="ChEBI" id="CHEBI:49883"/>
    </cofactor>
</comment>
<dbReference type="GO" id="GO:0016301">
    <property type="term" value="F:kinase activity"/>
    <property type="evidence" value="ECO:0007669"/>
    <property type="project" value="UniProtKB-KW"/>
</dbReference>
<evidence type="ECO:0000256" key="7">
    <source>
        <dbReference type="ARBA" id="ARBA00022490"/>
    </source>
</evidence>
<dbReference type="Pfam" id="PF02518">
    <property type="entry name" value="HATPase_c"/>
    <property type="match status" value="1"/>
</dbReference>
<evidence type="ECO:0000256" key="16">
    <source>
        <dbReference type="SAM" id="MobiDB-lite"/>
    </source>
</evidence>
<reference evidence="20" key="1">
    <citation type="journal article" date="2019" name="Int. J. Syst. Evol. Microbiol.">
        <title>The Global Catalogue of Microorganisms (GCM) 10K type strain sequencing project: providing services to taxonomists for standard genome sequencing and annotation.</title>
        <authorList>
            <consortium name="The Broad Institute Genomics Platform"/>
            <consortium name="The Broad Institute Genome Sequencing Center for Infectious Disease"/>
            <person name="Wu L."/>
            <person name="Ma J."/>
        </authorList>
    </citation>
    <scope>NUCLEOTIDE SEQUENCE [LARGE SCALE GENOMIC DNA]</scope>
    <source>
        <strain evidence="20">JCM 18958</strain>
    </source>
</reference>
<dbReference type="InterPro" id="IPR004358">
    <property type="entry name" value="Sig_transdc_His_kin-like_C"/>
</dbReference>
<name>A0ABP8WVX8_9MICC</name>
<feature type="domain" description="Histidine kinase" evidence="18">
    <location>
        <begin position="203"/>
        <end position="406"/>
    </location>
</feature>
<keyword evidence="8" id="KW-0808">Transferase</keyword>
<evidence type="ECO:0000256" key="9">
    <source>
        <dbReference type="ARBA" id="ARBA00022723"/>
    </source>
</evidence>
<dbReference type="PIRSF" id="PIRSF037434">
    <property type="entry name" value="STHK_ChrS"/>
    <property type="match status" value="1"/>
</dbReference>
<feature type="transmembrane region" description="Helical" evidence="17">
    <location>
        <begin position="12"/>
        <end position="34"/>
    </location>
</feature>
<dbReference type="Proteomes" id="UP001501446">
    <property type="component" value="Unassembled WGS sequence"/>
</dbReference>
<keyword evidence="12" id="KW-0902">Two-component regulatory system</keyword>
<keyword evidence="17" id="KW-0812">Transmembrane</keyword>
<accession>A0ABP8WVX8</accession>
<feature type="transmembrane region" description="Helical" evidence="17">
    <location>
        <begin position="40"/>
        <end position="60"/>
    </location>
</feature>
<gene>
    <name evidence="19" type="ORF">GCM10025781_11390</name>
</gene>
<dbReference type="RefSeq" id="WP_303382941.1">
    <property type="nucleotide sequence ID" value="NZ_BAABLN010000010.1"/>
</dbReference>
<feature type="region of interest" description="Disordered" evidence="16">
    <location>
        <begin position="402"/>
        <end position="438"/>
    </location>
</feature>
<evidence type="ECO:0000256" key="3">
    <source>
        <dbReference type="ARBA" id="ARBA00004496"/>
    </source>
</evidence>